<organism evidence="3 4">
    <name type="scientific">Xylaria multiplex</name>
    <dbReference type="NCBI Taxonomy" id="323545"/>
    <lineage>
        <taxon>Eukaryota</taxon>
        <taxon>Fungi</taxon>
        <taxon>Dikarya</taxon>
        <taxon>Ascomycota</taxon>
        <taxon>Pezizomycotina</taxon>
        <taxon>Sordariomycetes</taxon>
        <taxon>Xylariomycetidae</taxon>
        <taxon>Xylariales</taxon>
        <taxon>Xylariaceae</taxon>
        <taxon>Xylaria</taxon>
    </lineage>
</organism>
<dbReference type="InParanoid" id="A0A7C8ITM6"/>
<dbReference type="OrthoDB" id="10249419at2759"/>
<evidence type="ECO:0000313" key="4">
    <source>
        <dbReference type="Proteomes" id="UP000481858"/>
    </source>
</evidence>
<evidence type="ECO:0000313" key="3">
    <source>
        <dbReference type="EMBL" id="KAF2972026.1"/>
    </source>
</evidence>
<dbReference type="InterPro" id="IPR029068">
    <property type="entry name" value="Glyas_Bleomycin-R_OHBP_Dase"/>
</dbReference>
<evidence type="ECO:0000256" key="2">
    <source>
        <dbReference type="SAM" id="Phobius"/>
    </source>
</evidence>
<proteinExistence type="predicted"/>
<dbReference type="AlphaFoldDB" id="A0A7C8ITM6"/>
<dbReference type="PANTHER" id="PTHR35006">
    <property type="entry name" value="GLYOXALASE FAMILY PROTEIN (AFU_ORTHOLOGUE AFUA_5G14830)"/>
    <property type="match status" value="1"/>
</dbReference>
<sequence>MQTLPCVQVKGLAPSASFYSSVTQPLGLRFISANSSSIVYGNPDPVFEVKASANAPRPTRMILSVSSPSAVSAFHAAARRANPTGNSNILVKDDDGISGESRACATDIEGNIVEVVYLPGHMGSVMHYTTKQVTRIMDWNLDVSTSTLGAARSSASSVAPSRPGLATLIPTDGESYKYMRRSFTTSTVDSSPPQQQQTSKGLSTGAMVGAVLGAVAAGALGAGMTYAYIKKDRDRTPRQEFDAPPFQRRATYPEPHPDHQPRYVELERTVEKVRYPEQYPPGSNKYPQPAYTTRRSQADSPPVEEVVDDRASRHSPSSRTRDRSTSSPRKPLMITEVEHQSNVGTQHPEPPHLLTETEHHSEAGSRHTTNPKSQLHAELFKRHNPVPSRASSKAPSRAPDARSHVSSRSRRGDDDGRSHVSSRHSTVHPPRNPDAETYVSARSEKSISTVRPNKTETRSKAPSRAPSYVSAREIPSPPKETDWKDLVDDDDKISVAPSDSISCIEERPSK</sequence>
<accession>A0A7C8ITM6</accession>
<dbReference type="PANTHER" id="PTHR35006:SF3">
    <property type="entry name" value="GLYOXALASE FAMILY PROTEIN (AFU_ORTHOLOGUE AFUA_3G06020)"/>
    <property type="match status" value="1"/>
</dbReference>
<feature type="compositionally biased region" description="Low complexity" evidence="1">
    <location>
        <begin position="385"/>
        <end position="398"/>
    </location>
</feature>
<feature type="region of interest" description="Disordered" evidence="1">
    <location>
        <begin position="234"/>
        <end position="510"/>
    </location>
</feature>
<evidence type="ECO:0008006" key="5">
    <source>
        <dbReference type="Google" id="ProtNLM"/>
    </source>
</evidence>
<feature type="compositionally biased region" description="Basic and acidic residues" evidence="1">
    <location>
        <begin position="355"/>
        <end position="365"/>
    </location>
</feature>
<feature type="compositionally biased region" description="Polar residues" evidence="1">
    <location>
        <begin position="290"/>
        <end position="299"/>
    </location>
</feature>
<feature type="transmembrane region" description="Helical" evidence="2">
    <location>
        <begin position="206"/>
        <end position="229"/>
    </location>
</feature>
<dbReference type="EMBL" id="WUBL01000009">
    <property type="protein sequence ID" value="KAF2972026.1"/>
    <property type="molecule type" value="Genomic_DNA"/>
</dbReference>
<keyword evidence="4" id="KW-1185">Reference proteome</keyword>
<keyword evidence="2" id="KW-0812">Transmembrane</keyword>
<keyword evidence="2" id="KW-1133">Transmembrane helix</keyword>
<name>A0A7C8ITM6_9PEZI</name>
<dbReference type="Proteomes" id="UP000481858">
    <property type="component" value="Unassembled WGS sequence"/>
</dbReference>
<feature type="compositionally biased region" description="Basic and acidic residues" evidence="1">
    <location>
        <begin position="255"/>
        <end position="275"/>
    </location>
</feature>
<comment type="caution">
    <text evidence="3">The sequence shown here is derived from an EMBL/GenBank/DDBJ whole genome shotgun (WGS) entry which is preliminary data.</text>
</comment>
<dbReference type="Gene3D" id="3.10.180.10">
    <property type="entry name" value="2,3-Dihydroxybiphenyl 1,2-Dioxygenase, domain 1"/>
    <property type="match status" value="1"/>
</dbReference>
<evidence type="ECO:0000256" key="1">
    <source>
        <dbReference type="SAM" id="MobiDB-lite"/>
    </source>
</evidence>
<gene>
    <name evidence="3" type="ORF">GQX73_g1555</name>
</gene>
<keyword evidence="2" id="KW-0472">Membrane</keyword>
<protein>
    <recommendedName>
        <fullName evidence="5">VOC domain-containing protein</fullName>
    </recommendedName>
</protein>
<reference evidence="3 4" key="1">
    <citation type="submission" date="2019-12" db="EMBL/GenBank/DDBJ databases">
        <title>Draft genome sequence of the ascomycete Xylaria multiplex DSM 110363.</title>
        <authorList>
            <person name="Buettner E."/>
            <person name="Kellner H."/>
        </authorList>
    </citation>
    <scope>NUCLEOTIDE SEQUENCE [LARGE SCALE GENOMIC DNA]</scope>
    <source>
        <strain evidence="3 4">DSM 110363</strain>
    </source>
</reference>